<proteinExistence type="predicted"/>
<dbReference type="EMBL" id="JBHRSD010000014">
    <property type="protein sequence ID" value="MFC3032616.1"/>
    <property type="molecule type" value="Genomic_DNA"/>
</dbReference>
<reference evidence="3" key="1">
    <citation type="journal article" date="2019" name="Int. J. Syst. Evol. Microbiol.">
        <title>The Global Catalogue of Microorganisms (GCM) 10K type strain sequencing project: providing services to taxonomists for standard genome sequencing and annotation.</title>
        <authorList>
            <consortium name="The Broad Institute Genomics Platform"/>
            <consortium name="The Broad Institute Genome Sequencing Center for Infectious Disease"/>
            <person name="Wu L."/>
            <person name="Ma J."/>
        </authorList>
    </citation>
    <scope>NUCLEOTIDE SEQUENCE [LARGE SCALE GENOMIC DNA]</scope>
    <source>
        <strain evidence="3">KCTC 42730</strain>
    </source>
</reference>
<sequence length="274" mass="29804">MKATVFKSLLLGGLVLSSLSVEAHRAWIVPQETLLSGENRWVSFDAAVSNDIFLANHNAGRFSGVQVQAPDGSAAAVQNLHVGKYRTVFDLPLEKSGTYRVFTASSGLQASWEENGKRRMYPGRGETFSQAGFEQNVPKSADKLAVTQFSRRMETFVTLGAPSKNTLQPTNAGLELVAVTHPNELYAGEVATFKFLIDGKPAIGAEVTAIREGTRYRNSQEEIVMQANAQGEVSVKWNGAGRYFLEAEYQDTAAAAPATQRRGTYVVVLEVLPD</sequence>
<dbReference type="RefSeq" id="WP_377123293.1">
    <property type="nucleotide sequence ID" value="NZ_JBHRSD010000014.1"/>
</dbReference>
<keyword evidence="3" id="KW-1185">Reference proteome</keyword>
<feature type="signal peptide" evidence="1">
    <location>
        <begin position="1"/>
        <end position="23"/>
    </location>
</feature>
<keyword evidence="1" id="KW-0732">Signal</keyword>
<comment type="caution">
    <text evidence="2">The sequence shown here is derived from an EMBL/GenBank/DDBJ whole genome shotgun (WGS) entry which is preliminary data.</text>
</comment>
<evidence type="ECO:0000313" key="2">
    <source>
        <dbReference type="EMBL" id="MFC3032616.1"/>
    </source>
</evidence>
<evidence type="ECO:0000256" key="1">
    <source>
        <dbReference type="SAM" id="SignalP"/>
    </source>
</evidence>
<feature type="chain" id="PRO_5045612659" evidence="1">
    <location>
        <begin position="24"/>
        <end position="274"/>
    </location>
</feature>
<dbReference type="Pfam" id="PF10670">
    <property type="entry name" value="DUF4198"/>
    <property type="match status" value="1"/>
</dbReference>
<dbReference type="Proteomes" id="UP001595453">
    <property type="component" value="Unassembled WGS sequence"/>
</dbReference>
<accession>A0ABV7CJ74</accession>
<name>A0ABV7CJ74_9GAMM</name>
<gene>
    <name evidence="2" type="ORF">ACFOEE_08800</name>
</gene>
<evidence type="ECO:0000313" key="3">
    <source>
        <dbReference type="Proteomes" id="UP001595453"/>
    </source>
</evidence>
<dbReference type="InterPro" id="IPR019613">
    <property type="entry name" value="DUF4198"/>
</dbReference>
<protein>
    <submittedName>
        <fullName evidence="2">DUF4198 domain-containing protein</fullName>
    </submittedName>
</protein>
<organism evidence="2 3">
    <name type="scientific">Pseudoalteromonas fenneropenaei</name>
    <dbReference type="NCBI Taxonomy" id="1737459"/>
    <lineage>
        <taxon>Bacteria</taxon>
        <taxon>Pseudomonadati</taxon>
        <taxon>Pseudomonadota</taxon>
        <taxon>Gammaproteobacteria</taxon>
        <taxon>Alteromonadales</taxon>
        <taxon>Pseudoalteromonadaceae</taxon>
        <taxon>Pseudoalteromonas</taxon>
    </lineage>
</organism>